<dbReference type="InterPro" id="IPR027383">
    <property type="entry name" value="Znf_put"/>
</dbReference>
<feature type="compositionally biased region" description="Low complexity" evidence="1">
    <location>
        <begin position="88"/>
        <end position="144"/>
    </location>
</feature>
<dbReference type="GO" id="GO:0033234">
    <property type="term" value="P:negative regulation of protein sumoylation"/>
    <property type="evidence" value="ECO:0007669"/>
    <property type="project" value="InterPro"/>
</dbReference>
<name>A0AAX0UGA0_BURPE</name>
<dbReference type="Pfam" id="PF13490">
    <property type="entry name" value="zf-HC2"/>
    <property type="match status" value="1"/>
</dbReference>
<protein>
    <recommendedName>
        <fullName evidence="2">Putative zinc-finger domain-containing protein</fullName>
    </recommendedName>
</protein>
<evidence type="ECO:0000259" key="2">
    <source>
        <dbReference type="Pfam" id="PF13490"/>
    </source>
</evidence>
<dbReference type="InterPro" id="IPR043375">
    <property type="entry name" value="FSCB"/>
</dbReference>
<reference evidence="3 4" key="1">
    <citation type="submission" date="2017-11" db="EMBL/GenBank/DDBJ databases">
        <title>Molecular characterization of Burkholderia pseudomallei and closely related isolates from Vietnam.</title>
        <authorList>
            <person name="Ustinov D.V."/>
            <person name="Antonov A.S."/>
            <person name="Avdusheva E.F."/>
            <person name="Shpak I.M."/>
            <person name="Zakharova I.B."/>
            <person name="Thi L.A."/>
            <person name="Teteryatnikova N."/>
            <person name="Lopasteyskaya Y.A."/>
            <person name="Kuzyutina J.A."/>
            <person name="Ngo T.N."/>
            <person name="Victorov D.V."/>
        </authorList>
    </citation>
    <scope>NUCLEOTIDE SEQUENCE [LARGE SCALE GENOMIC DNA]</scope>
    <source>
        <strain evidence="3 4">V1512</strain>
    </source>
</reference>
<feature type="region of interest" description="Disordered" evidence="1">
    <location>
        <begin position="86"/>
        <end position="202"/>
    </location>
</feature>
<dbReference type="GO" id="GO:0005509">
    <property type="term" value="F:calcium ion binding"/>
    <property type="evidence" value="ECO:0007669"/>
    <property type="project" value="InterPro"/>
</dbReference>
<accession>A0AAX0UGA0</accession>
<dbReference type="RefSeq" id="WP_004531397.1">
    <property type="nucleotide sequence ID" value="NZ_AP028079.1"/>
</dbReference>
<evidence type="ECO:0000256" key="1">
    <source>
        <dbReference type="SAM" id="MobiDB-lite"/>
    </source>
</evidence>
<evidence type="ECO:0000313" key="3">
    <source>
        <dbReference type="EMBL" id="PJO67779.1"/>
    </source>
</evidence>
<feature type="compositionally biased region" description="Basic and acidic residues" evidence="1">
    <location>
        <begin position="162"/>
        <end position="175"/>
    </location>
</feature>
<evidence type="ECO:0000313" key="4">
    <source>
        <dbReference type="Proteomes" id="UP000231878"/>
    </source>
</evidence>
<proteinExistence type="predicted"/>
<organism evidence="3 4">
    <name type="scientific">Burkholderia pseudomallei</name>
    <name type="common">Pseudomonas pseudomallei</name>
    <dbReference type="NCBI Taxonomy" id="28450"/>
    <lineage>
        <taxon>Bacteria</taxon>
        <taxon>Pseudomonadati</taxon>
        <taxon>Pseudomonadota</taxon>
        <taxon>Betaproteobacteria</taxon>
        <taxon>Burkholderiales</taxon>
        <taxon>Burkholderiaceae</taxon>
        <taxon>Burkholderia</taxon>
        <taxon>pseudomallei group</taxon>
    </lineage>
</organism>
<comment type="caution">
    <text evidence="3">The sequence shown here is derived from an EMBL/GenBank/DDBJ whole genome shotgun (WGS) entry which is preliminary data.</text>
</comment>
<dbReference type="PANTHER" id="PTHR36135:SF1">
    <property type="entry name" value="FIBROUS SHEATH CABYR-BINDING PROTEIN"/>
    <property type="match status" value="1"/>
</dbReference>
<feature type="compositionally biased region" description="Low complexity" evidence="1">
    <location>
        <begin position="176"/>
        <end position="191"/>
    </location>
</feature>
<dbReference type="PANTHER" id="PTHR36135">
    <property type="entry name" value="FIBROUS SHEATH CABYR-BINDING PROTEIN"/>
    <property type="match status" value="1"/>
</dbReference>
<feature type="domain" description="Putative zinc-finger" evidence="2">
    <location>
        <begin position="3"/>
        <end position="37"/>
    </location>
</feature>
<dbReference type="EMBL" id="PHRB01000001">
    <property type="protein sequence ID" value="PJO67779.1"/>
    <property type="molecule type" value="Genomic_DNA"/>
</dbReference>
<sequence>MDCNETRALLGADVDHELSAADAWRIARHVGGCGACRLERERLVALRRAMRQAEYHRAPGALRARIAAGLPLAAAPFAQAPVQDLPASDVPVSDVPVSDVPVSDMPVSDVPVSDMPVSDMPVSDVPVSDVPVSDMPVSDVPVSDAPEQDTPSQDMRAPNKPAVDRPPEAKPRFGADARGGARAGRWFARPGSRGPTLDRPGPGPRAAALPGLGWGVALTVALAAAAGFALDARRAATEHAVDEIVASHVRAGLSSRDIDVISTDRHTVKPWFNGRLDFAPPVVDLSASGFALAGGRLDYVGQRRVAVLVYRYRQHVIDVYVWPSGEGGARPYATVSQGYALDRWEAAGMTWWAVTDAEPSALAAFRTALDARVAAPRTE</sequence>
<dbReference type="Proteomes" id="UP000231878">
    <property type="component" value="Unassembled WGS sequence"/>
</dbReference>
<dbReference type="AlphaFoldDB" id="A0AAX0UGA0"/>
<gene>
    <name evidence="3" type="ORF">CWD88_00290</name>
</gene>